<keyword evidence="2 6" id="KW-0479">Metal-binding</keyword>
<evidence type="ECO:0000259" key="7">
    <source>
        <dbReference type="Pfam" id="PF01432"/>
    </source>
</evidence>
<dbReference type="Gene3D" id="1.20.140.70">
    <property type="entry name" value="Oligopeptidase f, N-terminal domain"/>
    <property type="match status" value="1"/>
</dbReference>
<feature type="domain" description="Peptidase M3A/M3B catalytic" evidence="7">
    <location>
        <begin position="346"/>
        <end position="585"/>
    </location>
</feature>
<dbReference type="NCBIfam" id="TIGR02290">
    <property type="entry name" value="M3_fam_3"/>
    <property type="match status" value="1"/>
</dbReference>
<evidence type="ECO:0000256" key="6">
    <source>
        <dbReference type="RuleBase" id="RU003435"/>
    </source>
</evidence>
<sequence>MSRSYVPTWDLDVIFPGGSRSPALARHLESVAADIQALPALVEALPGGTELQHADVAAWHETLERLQDVSSRLREASAFVGCLTAQDVKDQEARLLAGRIRQLGAQLDAVYIALGQRMLAVSDAAWQAVLRDPRLAPIAFPLDEMRRHVADRLPPDEETLASALAVDGYHGWGEMYDVLVGRIAIPFEEDGQTRLLSVGQAAHRLEDPDRSVRVELFARWERAWAEQAELFATVLNHLAGFRLNLYRRRGWHDVLKEPLEINRMSPETLEAMWAAVESRKERLLPYLERKARLMGVDGLSWHDLVAPSPRPGDTGARASITYTEAAEFVVEQFGRFIPEMASFALQAFERRWVEAEDRPGKQPGGFCTTFPVSRQSRIFMTFGGTPDGVRTLAHELGHAFHQHVMHDLPALAQRYPMSLAETASTFAELVMDEAALGHASDPWERAALLEEKIQRLISFCMNIHARFLFEKAMYEARQAGPLSVQTLNELMLQAQRQAYRGALSQYHPHFWASKLHFYITRTPFYNFPYTFGFLFSNGVYVRARADGPRFAERYVALLRDTGRMTVEELAHRHLGVDLRQTSFWEASLDSALADVDAWLALTG</sequence>
<proteinExistence type="inferred from homology"/>
<evidence type="ECO:0000256" key="3">
    <source>
        <dbReference type="ARBA" id="ARBA00022801"/>
    </source>
</evidence>
<dbReference type="CDD" id="cd09607">
    <property type="entry name" value="M3B_PepF"/>
    <property type="match status" value="1"/>
</dbReference>
<dbReference type="EC" id="3.4.-.-" evidence="9"/>
<dbReference type="SUPFAM" id="SSF55486">
    <property type="entry name" value="Metalloproteases ('zincins'), catalytic domain"/>
    <property type="match status" value="1"/>
</dbReference>
<gene>
    <name evidence="9" type="ORF">VLY81_01655</name>
</gene>
<dbReference type="InterPro" id="IPR013647">
    <property type="entry name" value="OligopepF_N_dom"/>
</dbReference>
<accession>A0ABZ1BQ21</accession>
<keyword evidence="1 6" id="KW-0645">Protease</keyword>
<evidence type="ECO:0000313" key="9">
    <source>
        <dbReference type="EMBL" id="WRP14905.1"/>
    </source>
</evidence>
<dbReference type="Gene3D" id="1.10.1370.20">
    <property type="entry name" value="Oligoendopeptidase f, C-terminal domain"/>
    <property type="match status" value="1"/>
</dbReference>
<reference evidence="10" key="1">
    <citation type="submission" date="2023-12" db="EMBL/GenBank/DDBJ databases">
        <title>Novel isolates from deep terrestrial aquifers shed light on the physiology and ecology of the class Limnochordia.</title>
        <authorList>
            <person name="Karnachuk O.V."/>
            <person name="Lukina A.P."/>
            <person name="Avakyan M.R."/>
            <person name="Kadnikov V."/>
            <person name="Begmatov S."/>
            <person name="Beletsky A.V."/>
            <person name="Mardanov A.V."/>
            <person name="Ravin N.V."/>
        </authorList>
    </citation>
    <scope>NUCLEOTIDE SEQUENCE [LARGE SCALE GENOMIC DNA]</scope>
    <source>
        <strain evidence="10">LN</strain>
    </source>
</reference>
<evidence type="ECO:0000256" key="4">
    <source>
        <dbReference type="ARBA" id="ARBA00022833"/>
    </source>
</evidence>
<dbReference type="Proteomes" id="UP001333102">
    <property type="component" value="Chromosome"/>
</dbReference>
<organism evidence="9 10">
    <name type="scientific">Geochorda subterranea</name>
    <dbReference type="NCBI Taxonomy" id="3109564"/>
    <lineage>
        <taxon>Bacteria</taxon>
        <taxon>Bacillati</taxon>
        <taxon>Bacillota</taxon>
        <taxon>Limnochordia</taxon>
        <taxon>Limnochordales</taxon>
        <taxon>Geochordaceae</taxon>
        <taxon>Geochorda</taxon>
    </lineage>
</organism>
<name>A0ABZ1BQ21_9FIRM</name>
<dbReference type="GO" id="GO:0016787">
    <property type="term" value="F:hydrolase activity"/>
    <property type="evidence" value="ECO:0007669"/>
    <property type="project" value="UniProtKB-KW"/>
</dbReference>
<comment type="similarity">
    <text evidence="6">Belongs to the peptidase M3 family.</text>
</comment>
<dbReference type="RefSeq" id="WP_324669292.1">
    <property type="nucleotide sequence ID" value="NZ_CP141614.1"/>
</dbReference>
<evidence type="ECO:0000256" key="1">
    <source>
        <dbReference type="ARBA" id="ARBA00022670"/>
    </source>
</evidence>
<dbReference type="Pfam" id="PF08439">
    <property type="entry name" value="Peptidase_M3_N"/>
    <property type="match status" value="1"/>
</dbReference>
<feature type="domain" description="Oligopeptidase F N-terminal" evidence="8">
    <location>
        <begin position="118"/>
        <end position="182"/>
    </location>
</feature>
<evidence type="ECO:0000256" key="2">
    <source>
        <dbReference type="ARBA" id="ARBA00022723"/>
    </source>
</evidence>
<dbReference type="Pfam" id="PF01432">
    <property type="entry name" value="Peptidase_M3"/>
    <property type="match status" value="1"/>
</dbReference>
<dbReference type="PANTHER" id="PTHR34217:SF1">
    <property type="entry name" value="CARBOXYPEPTIDASE 1"/>
    <property type="match status" value="1"/>
</dbReference>
<dbReference type="PANTHER" id="PTHR34217">
    <property type="entry name" value="METAL-DEPENDENT CARBOXYPEPTIDASE"/>
    <property type="match status" value="1"/>
</dbReference>
<keyword evidence="3 6" id="KW-0378">Hydrolase</keyword>
<evidence type="ECO:0000313" key="10">
    <source>
        <dbReference type="Proteomes" id="UP001333102"/>
    </source>
</evidence>
<comment type="cofactor">
    <cofactor evidence="6">
        <name>Zn(2+)</name>
        <dbReference type="ChEBI" id="CHEBI:29105"/>
    </cofactor>
    <text evidence="6">Binds 1 zinc ion.</text>
</comment>
<protein>
    <submittedName>
        <fullName evidence="9">M3 family oligoendopeptidase</fullName>
        <ecNumber evidence="9">3.4.-.-</ecNumber>
    </submittedName>
</protein>
<keyword evidence="5 6" id="KW-0482">Metalloprotease</keyword>
<keyword evidence="10" id="KW-1185">Reference proteome</keyword>
<keyword evidence="4 6" id="KW-0862">Zinc</keyword>
<evidence type="ECO:0000259" key="8">
    <source>
        <dbReference type="Pfam" id="PF08439"/>
    </source>
</evidence>
<dbReference type="InterPro" id="IPR001333">
    <property type="entry name" value="Peptidase_M32_Taq"/>
</dbReference>
<dbReference type="EMBL" id="CP141614">
    <property type="protein sequence ID" value="WRP14905.1"/>
    <property type="molecule type" value="Genomic_DNA"/>
</dbReference>
<dbReference type="InterPro" id="IPR001567">
    <property type="entry name" value="Pept_M3A_M3B_dom"/>
</dbReference>
<dbReference type="InterPro" id="IPR042088">
    <property type="entry name" value="OligoPept_F_C"/>
</dbReference>
<evidence type="ECO:0000256" key="5">
    <source>
        <dbReference type="ARBA" id="ARBA00023049"/>
    </source>
</evidence>
<dbReference type="InterPro" id="IPR011977">
    <property type="entry name" value="Pept_M3B_clade3"/>
</dbReference>
<dbReference type="InterPro" id="IPR034006">
    <property type="entry name" value="M3B_PepF_2"/>
</dbReference>